<comment type="subcellular location">
    <subcellularLocation>
        <location evidence="1">Secreted</location>
        <location evidence="1">Cell wall</location>
    </subcellularLocation>
</comment>
<dbReference type="PANTHER" id="PTHR31018">
    <property type="entry name" value="SPORULATION-SPECIFIC PROTEIN-RELATED"/>
    <property type="match status" value="1"/>
</dbReference>
<reference evidence="10" key="1">
    <citation type="submission" date="2016-10" db="EMBL/GenBank/DDBJ databases">
        <authorList>
            <person name="Varghese N."/>
            <person name="Submissions S."/>
        </authorList>
    </citation>
    <scope>NUCLEOTIDE SEQUENCE [LARGE SCALE GENOMIC DNA]</scope>
    <source>
        <strain evidence="10">DSM 25329</strain>
    </source>
</reference>
<feature type="domain" description="Receptor L-domain" evidence="7">
    <location>
        <begin position="45"/>
        <end position="109"/>
    </location>
</feature>
<dbReference type="PANTHER" id="PTHR31018:SF3">
    <property type="entry name" value="RECEPTOR PROTEIN-TYROSINE KINASE"/>
    <property type="match status" value="1"/>
</dbReference>
<gene>
    <name evidence="9" type="ORF">SAMN04487996_1167</name>
</gene>
<dbReference type="InterPro" id="IPR051648">
    <property type="entry name" value="CWI-Assembly_Regulator"/>
</dbReference>
<keyword evidence="4 6" id="KW-0732">Signal</keyword>
<keyword evidence="3" id="KW-0964">Secreted</keyword>
<keyword evidence="5" id="KW-0325">Glycoprotein</keyword>
<evidence type="ECO:0000256" key="2">
    <source>
        <dbReference type="ARBA" id="ARBA00022512"/>
    </source>
</evidence>
<dbReference type="Gene3D" id="3.80.10.10">
    <property type="entry name" value="Ribonuclease Inhibitor"/>
    <property type="match status" value="1"/>
</dbReference>
<dbReference type="EMBL" id="FNAN01000016">
    <property type="protein sequence ID" value="SDG18110.1"/>
    <property type="molecule type" value="Genomic_DNA"/>
</dbReference>
<dbReference type="Gene3D" id="3.80.20.20">
    <property type="entry name" value="Receptor L-domain"/>
    <property type="match status" value="2"/>
</dbReference>
<proteinExistence type="predicted"/>
<evidence type="ECO:0000256" key="6">
    <source>
        <dbReference type="SAM" id="SignalP"/>
    </source>
</evidence>
<feature type="signal peptide" evidence="6">
    <location>
        <begin position="1"/>
        <end position="21"/>
    </location>
</feature>
<dbReference type="Proteomes" id="UP000198748">
    <property type="component" value="Unassembled WGS sequence"/>
</dbReference>
<dbReference type="InterPro" id="IPR026444">
    <property type="entry name" value="Secre_tail"/>
</dbReference>
<protein>
    <submittedName>
        <fullName evidence="9">Por secretion system C-terminal sorting domain-containing protein</fullName>
    </submittedName>
</protein>
<evidence type="ECO:0000256" key="1">
    <source>
        <dbReference type="ARBA" id="ARBA00004191"/>
    </source>
</evidence>
<sequence>MKHNILLFFVFITISISPAFCQCPTGDFSFYTQADIDAFGTTYAGCTNITLGNVTINGVTIANLDGLSNVTTITGYLDIVNNPGLSNLQGLKKLRKVDQAFLLNANPSLTDLTGLEDLGYAGELYVIDNAALTNLDGLNGLFMLGSNLVIAHNASLNDISGLQNVNANSIGGLGLTILENPQLSVCTLPNLCRYLSDTGNPRNISGNLANCLNEAAVVAACATACPWGNFRFTYQEDVDDFGTRYANCTNITLNDVTINGFYITNLDALNDIVKIEGNLNIWFNPLLNNLNGLSNITSIGTLSIQGNESLDSTGLSGLGNVTSVGQLNVFDNSVLPNLSGLGNLASITGLLDIEDNPALTSLGLSKLESIGDLYVSENPALTDFDLSGLKSIRENFFVASNSALSRFGLNKLESIGISFRVSGNPSLTSLDSLTALTSVGKIHVSGNSQLASITALNNIDLSAISALTITSNPALSLCNLPGMCAYLADPGNPRSVSGNTGSCSNATTLATTCTCPSGPYAFYSQSEIDEFGAKYGNCASMNLSRIAIIGDIDNLDGLSNLKGLEGLYLGSTLLTNLDGLSKLQGSLTYLEIEDNAELTNLNGLSGLTSIGEYFSILGNPKLTNVSGLKNADLSTLTGTGLRITNNPALSVCSLVNFCTYLSNDASSHPRTISGNLGDCADEAALQPACWVALPITLAGFRAVNEGRVNYLEWHTATEDQGDIFEIEHSVNGKKFKKIGNTPAKGIAGSHYSFMHTNPAAGINYYRLRFVNMDGSRGSSKIVGVKTKEDGFVMNAYPNPFTGNVQVSLGQVSEKAVITVSDASGRILQSETVNSKTHTLPLQHLRSGIYFIRYQDKATAETIKMVK</sequence>
<keyword evidence="2" id="KW-0134">Cell wall</keyword>
<evidence type="ECO:0000313" key="10">
    <source>
        <dbReference type="Proteomes" id="UP000198748"/>
    </source>
</evidence>
<evidence type="ECO:0000256" key="5">
    <source>
        <dbReference type="ARBA" id="ARBA00023180"/>
    </source>
</evidence>
<evidence type="ECO:0000259" key="7">
    <source>
        <dbReference type="Pfam" id="PF01030"/>
    </source>
</evidence>
<keyword evidence="10" id="KW-1185">Reference proteome</keyword>
<evidence type="ECO:0000256" key="4">
    <source>
        <dbReference type="ARBA" id="ARBA00022729"/>
    </source>
</evidence>
<dbReference type="Pfam" id="PF01030">
    <property type="entry name" value="Recep_L_domain"/>
    <property type="match status" value="1"/>
</dbReference>
<evidence type="ECO:0000259" key="8">
    <source>
        <dbReference type="Pfam" id="PF18962"/>
    </source>
</evidence>
<dbReference type="InterPro" id="IPR000494">
    <property type="entry name" value="Rcpt_L-dom"/>
</dbReference>
<feature type="chain" id="PRO_5011614808" evidence="6">
    <location>
        <begin position="22"/>
        <end position="866"/>
    </location>
</feature>
<accession>A0A1G7S7G5</accession>
<dbReference type="InterPro" id="IPR036941">
    <property type="entry name" value="Rcpt_L-dom_sf"/>
</dbReference>
<dbReference type="InterPro" id="IPR032675">
    <property type="entry name" value="LRR_dom_sf"/>
</dbReference>
<name>A0A1G7S7G5_9BACT</name>
<feature type="domain" description="Secretion system C-terminal sorting" evidence="8">
    <location>
        <begin position="796"/>
        <end position="863"/>
    </location>
</feature>
<dbReference type="AlphaFoldDB" id="A0A1G7S7G5"/>
<dbReference type="NCBIfam" id="TIGR04183">
    <property type="entry name" value="Por_Secre_tail"/>
    <property type="match status" value="1"/>
</dbReference>
<dbReference type="SUPFAM" id="SSF52058">
    <property type="entry name" value="L domain-like"/>
    <property type="match status" value="5"/>
</dbReference>
<organism evidence="9 10">
    <name type="scientific">Dyadobacter soli</name>
    <dbReference type="NCBI Taxonomy" id="659014"/>
    <lineage>
        <taxon>Bacteria</taxon>
        <taxon>Pseudomonadati</taxon>
        <taxon>Bacteroidota</taxon>
        <taxon>Cytophagia</taxon>
        <taxon>Cytophagales</taxon>
        <taxon>Spirosomataceae</taxon>
        <taxon>Dyadobacter</taxon>
    </lineage>
</organism>
<evidence type="ECO:0000256" key="3">
    <source>
        <dbReference type="ARBA" id="ARBA00022525"/>
    </source>
</evidence>
<evidence type="ECO:0000313" key="9">
    <source>
        <dbReference type="EMBL" id="SDG18110.1"/>
    </source>
</evidence>
<dbReference type="GO" id="GO:0030313">
    <property type="term" value="C:cell envelope"/>
    <property type="evidence" value="ECO:0007669"/>
    <property type="project" value="UniProtKB-SubCell"/>
</dbReference>
<dbReference type="Pfam" id="PF18962">
    <property type="entry name" value="Por_Secre_tail"/>
    <property type="match status" value="1"/>
</dbReference>
<dbReference type="STRING" id="659014.SAMN04487996_1167"/>